<dbReference type="GO" id="GO:0005783">
    <property type="term" value="C:endoplasmic reticulum"/>
    <property type="evidence" value="ECO:0007669"/>
    <property type="project" value="TreeGrafter"/>
</dbReference>
<dbReference type="GO" id="GO:0012507">
    <property type="term" value="C:ER to Golgi transport vesicle membrane"/>
    <property type="evidence" value="ECO:0007669"/>
    <property type="project" value="TreeGrafter"/>
</dbReference>
<comment type="subcellular location">
    <subcellularLocation>
        <location evidence="2">Cytoplasm</location>
    </subcellularLocation>
    <subcellularLocation>
        <location evidence="1">Endomembrane system</location>
        <topology evidence="1">Peripheral membrane protein</topology>
    </subcellularLocation>
    <subcellularLocation>
        <location evidence="3">Golgi apparatus</location>
    </subcellularLocation>
</comment>
<dbReference type="Gene3D" id="1.25.10.10">
    <property type="entry name" value="Leucine-rich Repeat Variant"/>
    <property type="match status" value="1"/>
</dbReference>
<dbReference type="InterPro" id="IPR006955">
    <property type="entry name" value="Uso1_p115_C"/>
</dbReference>
<dbReference type="Pfam" id="PF04869">
    <property type="entry name" value="Uso1_p115_head"/>
    <property type="match status" value="1"/>
</dbReference>
<dbReference type="GO" id="GO:0048280">
    <property type="term" value="P:vesicle fusion with Golgi apparatus"/>
    <property type="evidence" value="ECO:0007669"/>
    <property type="project" value="InterPro"/>
</dbReference>
<dbReference type="STRING" id="1561998.A0A1I7TE25"/>
<feature type="domain" description="Vesicle tethering protein Uso1/P115-like head" evidence="10">
    <location>
        <begin position="344"/>
        <end position="631"/>
    </location>
</feature>
<dbReference type="GO" id="GO:0000139">
    <property type="term" value="C:Golgi membrane"/>
    <property type="evidence" value="ECO:0007669"/>
    <property type="project" value="InterPro"/>
</dbReference>
<dbReference type="PANTHER" id="PTHR10013:SF0">
    <property type="entry name" value="GENERAL VESICULAR TRANSPORT FACTOR P115"/>
    <property type="match status" value="1"/>
</dbReference>
<dbReference type="PANTHER" id="PTHR10013">
    <property type="entry name" value="GENERAL VESICULAR TRANSPORT FACTOR P115"/>
    <property type="match status" value="1"/>
</dbReference>
<dbReference type="GO" id="GO:0006888">
    <property type="term" value="P:endoplasmic reticulum to Golgi vesicle-mediated transport"/>
    <property type="evidence" value="ECO:0007669"/>
    <property type="project" value="TreeGrafter"/>
</dbReference>
<dbReference type="InterPro" id="IPR006953">
    <property type="entry name" value="Vesicle_Uso1_P115_head"/>
</dbReference>
<keyword evidence="5" id="KW-0677">Repeat</keyword>
<name>A0A1I7TE25_9PELO</name>
<dbReference type="Proteomes" id="UP000095282">
    <property type="component" value="Unplaced"/>
</dbReference>
<dbReference type="InterPro" id="IPR041209">
    <property type="entry name" value="P115_Arm_rpt"/>
</dbReference>
<sequence length="875" mass="98524">MRFVLFSLTRVHLQMSLFRNFFGGGPPEDDEDNGAEYVETLVERVETCSAPEDRRDALKGLRGVAKKYRLAVGMMGMEAYLNVLENERMDSEAMTLVLDTLATVLSSDDDSSESDELGERLAEVMIKKKGFIASVLAAVDQFDFGVRRTSVQLLSNLLRHKGTEVQKAVINQPAGLSKLVDIIHDSREVIRNEAILMVCELSRANSQIQQLLAYDNIFNDLLNIIETEPLDSIVIEDCLENQLIGRLGGILHTFLYGHEDCDESDVCSTEWPKQRTANVIFLLQIVRTLVSPDNNSQNTHAAQKVLNQTKILEELIRVLLSEMGASVEILTESVIVVAEAIRGNYTNQELFASTVLDNGEEAPRSSLVVLLISMTAEKQTYKLRCAVFYCFLSYLFDNEFGKTKIIETLLPNSSSPNELTTGGLILQAISSAESVQAWFGCVTLMHCLFDVDHLCEQLLRVKLNIVTEQPELSLLDHVSKLLISTGNRRPQTRAGLLMLLGAWLQNCPSAVAAFTTNDDNMSYLTANIVDECGEGTESEQQALRGLMAFVLLSCLKNKQEKNARAELETLISRRIGKEAVLSALEGLTRTEQFVRAAQKQQPSEHNKNNLFLDFNFVKMFKSLEGTLAKQLKTNGEFNGTSNDSIIQSFKELIKRQDGDIAQLKQENKKMSIEIEKLTTEAQNKATERELEEARAKLEESLTFKNQNEDLNSQLVEAQRLTQQWYAEAERYKQWAQQWQNYQLSQLPNGAEIGMTQLQQQVTELEQQLGYGYQAFEQQSQTILHYTAENGQLRERLQKSEASLTEVVSKLESVRSEAVPNGPVVNGEQKSSDELAKLKQEQEELLMLLADQHNKMTVYRRRLKSLGQPVTDDEDE</sequence>
<keyword evidence="6" id="KW-0333">Golgi apparatus</keyword>
<evidence type="ECO:0000259" key="11">
    <source>
        <dbReference type="Pfam" id="PF04871"/>
    </source>
</evidence>
<accession>A0A1I7TE25</accession>
<dbReference type="InterPro" id="IPR024095">
    <property type="entry name" value="Vesicle_P115"/>
</dbReference>
<dbReference type="InterPro" id="IPR011989">
    <property type="entry name" value="ARM-like"/>
</dbReference>
<evidence type="ECO:0000313" key="12">
    <source>
        <dbReference type="Proteomes" id="UP000095282"/>
    </source>
</evidence>
<dbReference type="Pfam" id="PF18770">
    <property type="entry name" value="Arm_vescicular"/>
    <property type="match status" value="1"/>
</dbReference>
<proteinExistence type="predicted"/>
<keyword evidence="8" id="KW-0472">Membrane</keyword>
<feature type="domain" description="Uso1/p115-like vesicle tethering protein C-terminal" evidence="11">
    <location>
        <begin position="754"/>
        <end position="875"/>
    </location>
</feature>
<evidence type="ECO:0000256" key="6">
    <source>
        <dbReference type="ARBA" id="ARBA00023034"/>
    </source>
</evidence>
<keyword evidence="7 9" id="KW-0175">Coiled coil</keyword>
<evidence type="ECO:0000259" key="10">
    <source>
        <dbReference type="Pfam" id="PF04869"/>
    </source>
</evidence>
<evidence type="ECO:0000256" key="2">
    <source>
        <dbReference type="ARBA" id="ARBA00004496"/>
    </source>
</evidence>
<dbReference type="WBParaSite" id="Csp11.Scaffold589.g5023.t2">
    <property type="protein sequence ID" value="Csp11.Scaffold589.g5023.t2"/>
    <property type="gene ID" value="Csp11.Scaffold589.g5023"/>
</dbReference>
<organism evidence="12 13">
    <name type="scientific">Caenorhabditis tropicalis</name>
    <dbReference type="NCBI Taxonomy" id="1561998"/>
    <lineage>
        <taxon>Eukaryota</taxon>
        <taxon>Metazoa</taxon>
        <taxon>Ecdysozoa</taxon>
        <taxon>Nematoda</taxon>
        <taxon>Chromadorea</taxon>
        <taxon>Rhabditida</taxon>
        <taxon>Rhabditina</taxon>
        <taxon>Rhabditomorpha</taxon>
        <taxon>Rhabditoidea</taxon>
        <taxon>Rhabditidae</taxon>
        <taxon>Peloderinae</taxon>
        <taxon>Caenorhabditis</taxon>
    </lineage>
</organism>
<dbReference type="SUPFAM" id="SSF48371">
    <property type="entry name" value="ARM repeat"/>
    <property type="match status" value="2"/>
</dbReference>
<keyword evidence="12" id="KW-1185">Reference proteome</keyword>
<evidence type="ECO:0000313" key="13">
    <source>
        <dbReference type="WBParaSite" id="Csp11.Scaffold589.g5023.t2"/>
    </source>
</evidence>
<protein>
    <submittedName>
        <fullName evidence="13">USO1 vesicle transport factor</fullName>
    </submittedName>
</protein>
<dbReference type="Pfam" id="PF04871">
    <property type="entry name" value="Uso1_p115_C"/>
    <property type="match status" value="1"/>
</dbReference>
<evidence type="ECO:0000256" key="3">
    <source>
        <dbReference type="ARBA" id="ARBA00004555"/>
    </source>
</evidence>
<evidence type="ECO:0000256" key="9">
    <source>
        <dbReference type="SAM" id="Coils"/>
    </source>
</evidence>
<dbReference type="GO" id="GO:0045056">
    <property type="term" value="P:transcytosis"/>
    <property type="evidence" value="ECO:0007669"/>
    <property type="project" value="TreeGrafter"/>
</dbReference>
<dbReference type="InterPro" id="IPR016024">
    <property type="entry name" value="ARM-type_fold"/>
</dbReference>
<evidence type="ECO:0000256" key="7">
    <source>
        <dbReference type="ARBA" id="ARBA00023054"/>
    </source>
</evidence>
<dbReference type="GO" id="GO:0048211">
    <property type="term" value="P:Golgi vesicle docking"/>
    <property type="evidence" value="ECO:0007669"/>
    <property type="project" value="TreeGrafter"/>
</dbReference>
<dbReference type="eggNOG" id="KOG0946">
    <property type="taxonomic scope" value="Eukaryota"/>
</dbReference>
<evidence type="ECO:0000256" key="1">
    <source>
        <dbReference type="ARBA" id="ARBA00004184"/>
    </source>
</evidence>
<keyword evidence="4" id="KW-0963">Cytoplasm</keyword>
<reference evidence="13" key="1">
    <citation type="submission" date="2016-11" db="UniProtKB">
        <authorList>
            <consortium name="WormBaseParasite"/>
        </authorList>
    </citation>
    <scope>IDENTIFICATION</scope>
</reference>
<dbReference type="GO" id="GO:0005795">
    <property type="term" value="C:Golgi stack"/>
    <property type="evidence" value="ECO:0007669"/>
    <property type="project" value="TreeGrafter"/>
</dbReference>
<evidence type="ECO:0000256" key="5">
    <source>
        <dbReference type="ARBA" id="ARBA00022737"/>
    </source>
</evidence>
<evidence type="ECO:0000256" key="8">
    <source>
        <dbReference type="ARBA" id="ARBA00023136"/>
    </source>
</evidence>
<feature type="coiled-coil region" evidence="9">
    <location>
        <begin position="646"/>
        <end position="723"/>
    </location>
</feature>
<evidence type="ECO:0000256" key="4">
    <source>
        <dbReference type="ARBA" id="ARBA00022490"/>
    </source>
</evidence>
<dbReference type="AlphaFoldDB" id="A0A1I7TE25"/>
<dbReference type="GO" id="GO:0006886">
    <property type="term" value="P:intracellular protein transport"/>
    <property type="evidence" value="ECO:0007669"/>
    <property type="project" value="InterPro"/>
</dbReference>